<dbReference type="KEGG" id="mmet:MCMEM_1824"/>
<dbReference type="SMART" id="SM00564">
    <property type="entry name" value="PQQ"/>
    <property type="match status" value="8"/>
</dbReference>
<dbReference type="PANTHER" id="PTHR34512">
    <property type="entry name" value="CELL SURFACE PROTEIN"/>
    <property type="match status" value="1"/>
</dbReference>
<evidence type="ECO:0000256" key="1">
    <source>
        <dbReference type="SAM" id="MobiDB-lite"/>
    </source>
</evidence>
<dbReference type="Gene3D" id="2.40.10.480">
    <property type="match status" value="1"/>
</dbReference>
<keyword evidence="2" id="KW-0812">Transmembrane</keyword>
<gene>
    <name evidence="4" type="ORF">MCMEM_1824</name>
</gene>
<evidence type="ECO:0000259" key="3">
    <source>
        <dbReference type="Pfam" id="PF13360"/>
    </source>
</evidence>
<dbReference type="SUPFAM" id="SSF50998">
    <property type="entry name" value="Quinoprotein alcohol dehydrogenase-like"/>
    <property type="match status" value="2"/>
</dbReference>
<keyword evidence="2" id="KW-0472">Membrane</keyword>
<protein>
    <recommendedName>
        <fullName evidence="3">Pyrrolo-quinoline quinone repeat domain-containing protein</fullName>
    </recommendedName>
</protein>
<dbReference type="HOGENOM" id="CLU_420723_0_0_2"/>
<keyword evidence="5" id="KW-1185">Reference proteome</keyword>
<sequence>MEVSKRASSRKKTAYLLLSIMLIFLCPSIAHADDWNMWGHDSQHTSYSTENIDLPLKLLWKTEIEGPIYSSPVVSGDLVYVGSSDYYLHTFEAKTGDKKFNYESFKYPLYATAASTPLVTDNSIYTSSYDDRVYAYYKKGELKWKYCVGRATYSSPAIHNETIYIGTRNGICAFGKDDGSLKWEYETTGMVYSSPAVSENGVYVASTEGKVYALDINTGHLIWKFKTAGKITSSPAIDQQTLFLGSFDKNIYAIDKRSGKVKWKYETGDEIRSSPAINNNSIYIGSKDGYIYSLEKETSRLKWKYETGDEIISSPALAGNYLFIASMDGNLYVFNAEDGTLKDKIGIGAGTKASLAIKDNIVYLLSEDDELYALSVNGTKFLTPEQTQQIIGINAKTSDPQNKTYFQQISGSGSQPSNNQLQASDQRVNESNLTSQETQATIGNNIQEPPGRSSPSNEILYGSTELFGKIPIRDGVLGVLFIFLIAISSFTLKTKNKKGLHSKEDIEEQASISGNISIKEQQESKLKDIADENSMEYKFQKHLKILQTSQLWSGGPSKTMLDEAQRMIDSADFKSADYLLRKAEEIIEKENEILIDITNLHFKTESKDIPYDQEIGQLLGNSLNDLKKGFFDYSQLYLENAKKVFEKEKKH</sequence>
<feature type="region of interest" description="Disordered" evidence="1">
    <location>
        <begin position="409"/>
        <end position="457"/>
    </location>
</feature>
<keyword evidence="2" id="KW-1133">Transmembrane helix</keyword>
<feature type="domain" description="Pyrrolo-quinoline quinone repeat" evidence="3">
    <location>
        <begin position="315"/>
        <end position="380"/>
    </location>
</feature>
<dbReference type="InterPro" id="IPR011047">
    <property type="entry name" value="Quinoprotein_ADH-like_sf"/>
</dbReference>
<evidence type="ECO:0000313" key="5">
    <source>
        <dbReference type="Proteomes" id="UP000033048"/>
    </source>
</evidence>
<dbReference type="PATRIC" id="fig|1434104.5.peg.1978"/>
<dbReference type="AlphaFoldDB" id="A0A0E3STE2"/>
<dbReference type="Proteomes" id="UP000033048">
    <property type="component" value="Chromosome"/>
</dbReference>
<accession>A0A0E3STE2</accession>
<dbReference type="EMBL" id="CP009518">
    <property type="protein sequence ID" value="AKB85877.1"/>
    <property type="molecule type" value="Genomic_DNA"/>
</dbReference>
<dbReference type="Gene3D" id="2.40.128.630">
    <property type="match status" value="1"/>
</dbReference>
<dbReference type="Gene3D" id="2.130.10.10">
    <property type="entry name" value="YVTN repeat-like/Quinoprotein amine dehydrogenase"/>
    <property type="match status" value="1"/>
</dbReference>
<dbReference type="InterPro" id="IPR018391">
    <property type="entry name" value="PQQ_b-propeller_rpt"/>
</dbReference>
<dbReference type="InterPro" id="IPR002372">
    <property type="entry name" value="PQQ_rpt_dom"/>
</dbReference>
<dbReference type="InterPro" id="IPR015943">
    <property type="entry name" value="WD40/YVTN_repeat-like_dom_sf"/>
</dbReference>
<dbReference type="Pfam" id="PF13360">
    <property type="entry name" value="PQQ_2"/>
    <property type="match status" value="3"/>
</dbReference>
<dbReference type="PANTHER" id="PTHR34512:SF30">
    <property type="entry name" value="OUTER MEMBRANE PROTEIN ASSEMBLY FACTOR BAMB"/>
    <property type="match status" value="1"/>
</dbReference>
<feature type="domain" description="Pyrrolo-quinoline quinone repeat" evidence="3">
    <location>
        <begin position="57"/>
        <end position="154"/>
    </location>
</feature>
<feature type="transmembrane region" description="Helical" evidence="2">
    <location>
        <begin position="475"/>
        <end position="492"/>
    </location>
</feature>
<evidence type="ECO:0000256" key="2">
    <source>
        <dbReference type="SAM" id="Phobius"/>
    </source>
</evidence>
<evidence type="ECO:0000313" key="4">
    <source>
        <dbReference type="EMBL" id="AKB85877.1"/>
    </source>
</evidence>
<proteinExistence type="predicted"/>
<name>A0A0E3STE2_METMT</name>
<reference evidence="4 5" key="1">
    <citation type="submission" date="2014-07" db="EMBL/GenBank/DDBJ databases">
        <title>Methanogenic archaea and the global carbon cycle.</title>
        <authorList>
            <person name="Henriksen J.R."/>
            <person name="Luke J."/>
            <person name="Reinhart S."/>
            <person name="Benedict M.N."/>
            <person name="Youngblut N.D."/>
            <person name="Metcalf M.E."/>
            <person name="Whitaker R.J."/>
            <person name="Metcalf W.W."/>
        </authorList>
    </citation>
    <scope>NUCLEOTIDE SEQUENCE [LARGE SCALE GENOMIC DNA]</scope>
    <source>
        <strain evidence="4 5">MM1</strain>
    </source>
</reference>
<dbReference type="STRING" id="1434104.MCMEM_1824"/>
<organism evidence="4 5">
    <name type="scientific">Methanococcoides methylutens MM1</name>
    <dbReference type="NCBI Taxonomy" id="1434104"/>
    <lineage>
        <taxon>Archaea</taxon>
        <taxon>Methanobacteriati</taxon>
        <taxon>Methanobacteriota</taxon>
        <taxon>Stenosarchaea group</taxon>
        <taxon>Methanomicrobia</taxon>
        <taxon>Methanosarcinales</taxon>
        <taxon>Methanosarcinaceae</taxon>
        <taxon>Methanococcoides</taxon>
    </lineage>
</organism>
<feature type="domain" description="Pyrrolo-quinoline quinone repeat" evidence="3">
    <location>
        <begin position="208"/>
        <end position="309"/>
    </location>
</feature>